<organism evidence="1 2">
    <name type="scientific">Leucogyrophana mollusca</name>
    <dbReference type="NCBI Taxonomy" id="85980"/>
    <lineage>
        <taxon>Eukaryota</taxon>
        <taxon>Fungi</taxon>
        <taxon>Dikarya</taxon>
        <taxon>Basidiomycota</taxon>
        <taxon>Agaricomycotina</taxon>
        <taxon>Agaricomycetes</taxon>
        <taxon>Agaricomycetidae</taxon>
        <taxon>Boletales</taxon>
        <taxon>Boletales incertae sedis</taxon>
        <taxon>Leucogyrophana</taxon>
    </lineage>
</organism>
<keyword evidence="2" id="KW-1185">Reference proteome</keyword>
<proteinExistence type="predicted"/>
<evidence type="ECO:0000313" key="2">
    <source>
        <dbReference type="Proteomes" id="UP000790709"/>
    </source>
</evidence>
<dbReference type="EMBL" id="MU266340">
    <property type="protein sequence ID" value="KAH7929513.1"/>
    <property type="molecule type" value="Genomic_DNA"/>
</dbReference>
<dbReference type="Proteomes" id="UP000790709">
    <property type="component" value="Unassembled WGS sequence"/>
</dbReference>
<gene>
    <name evidence="1" type="ORF">BV22DRAFT_1029354</name>
</gene>
<evidence type="ECO:0000313" key="1">
    <source>
        <dbReference type="EMBL" id="KAH7929513.1"/>
    </source>
</evidence>
<accession>A0ACB8BXY0</accession>
<reference evidence="1" key="1">
    <citation type="journal article" date="2021" name="New Phytol.">
        <title>Evolutionary innovations through gain and loss of genes in the ectomycorrhizal Boletales.</title>
        <authorList>
            <person name="Wu G."/>
            <person name="Miyauchi S."/>
            <person name="Morin E."/>
            <person name="Kuo A."/>
            <person name="Drula E."/>
            <person name="Varga T."/>
            <person name="Kohler A."/>
            <person name="Feng B."/>
            <person name="Cao Y."/>
            <person name="Lipzen A."/>
            <person name="Daum C."/>
            <person name="Hundley H."/>
            <person name="Pangilinan J."/>
            <person name="Johnson J."/>
            <person name="Barry K."/>
            <person name="LaButti K."/>
            <person name="Ng V."/>
            <person name="Ahrendt S."/>
            <person name="Min B."/>
            <person name="Choi I.G."/>
            <person name="Park H."/>
            <person name="Plett J.M."/>
            <person name="Magnuson J."/>
            <person name="Spatafora J.W."/>
            <person name="Nagy L.G."/>
            <person name="Henrissat B."/>
            <person name="Grigoriev I.V."/>
            <person name="Yang Z.L."/>
            <person name="Xu J."/>
            <person name="Martin F.M."/>
        </authorList>
    </citation>
    <scope>NUCLEOTIDE SEQUENCE</scope>
    <source>
        <strain evidence="1">KUC20120723A-06</strain>
    </source>
</reference>
<name>A0ACB8BXY0_9AGAM</name>
<protein>
    <submittedName>
        <fullName evidence="1">Uncharacterized protein</fullName>
    </submittedName>
</protein>
<sequence length="119" mass="13498">MNFTKFALTPLSCVAVTVPIVFIGVPSLMSRFAPQRLQNILRWLASIIPWRIALKEEEERRQALSGEELKKIRGELDRSPGNTHARAERRASIPDQGRLAQHSSPTPLISTEARQTRKR</sequence>
<comment type="caution">
    <text evidence="1">The sequence shown here is derived from an EMBL/GenBank/DDBJ whole genome shotgun (WGS) entry which is preliminary data.</text>
</comment>